<organism evidence="10 11">
    <name type="scientific">Chytriomyces confervae</name>
    <dbReference type="NCBI Taxonomy" id="246404"/>
    <lineage>
        <taxon>Eukaryota</taxon>
        <taxon>Fungi</taxon>
        <taxon>Fungi incertae sedis</taxon>
        <taxon>Chytridiomycota</taxon>
        <taxon>Chytridiomycota incertae sedis</taxon>
        <taxon>Chytridiomycetes</taxon>
        <taxon>Chytridiales</taxon>
        <taxon>Chytriomycetaceae</taxon>
        <taxon>Chytriomyces</taxon>
    </lineage>
</organism>
<protein>
    <recommendedName>
        <fullName evidence="9">Cyclic nucleotide-binding domain-containing protein</fullName>
    </recommendedName>
</protein>
<evidence type="ECO:0000256" key="3">
    <source>
        <dbReference type="ARBA" id="ARBA00022692"/>
    </source>
</evidence>
<dbReference type="Gene3D" id="1.10.287.630">
    <property type="entry name" value="Helix hairpin bin"/>
    <property type="match status" value="1"/>
</dbReference>
<keyword evidence="4 8" id="KW-1133">Transmembrane helix</keyword>
<evidence type="ECO:0000256" key="2">
    <source>
        <dbReference type="ARBA" id="ARBA00022448"/>
    </source>
</evidence>
<proteinExistence type="predicted"/>
<dbReference type="Gene3D" id="1.10.287.70">
    <property type="match status" value="1"/>
</dbReference>
<gene>
    <name evidence="10" type="ORF">CcCBS67573_g01567</name>
</gene>
<dbReference type="AlphaFoldDB" id="A0A507FP89"/>
<feature type="transmembrane region" description="Helical" evidence="8">
    <location>
        <begin position="581"/>
        <end position="605"/>
    </location>
</feature>
<evidence type="ECO:0000256" key="5">
    <source>
        <dbReference type="ARBA" id="ARBA00023065"/>
    </source>
</evidence>
<feature type="region of interest" description="Disordered" evidence="7">
    <location>
        <begin position="250"/>
        <end position="283"/>
    </location>
</feature>
<dbReference type="OrthoDB" id="421226at2759"/>
<dbReference type="InterPro" id="IPR000595">
    <property type="entry name" value="cNMP-bd_dom"/>
</dbReference>
<feature type="compositionally biased region" description="Basic and acidic residues" evidence="7">
    <location>
        <begin position="141"/>
        <end position="150"/>
    </location>
</feature>
<dbReference type="GO" id="GO:0005249">
    <property type="term" value="F:voltage-gated potassium channel activity"/>
    <property type="evidence" value="ECO:0007669"/>
    <property type="project" value="TreeGrafter"/>
</dbReference>
<evidence type="ECO:0000256" key="7">
    <source>
        <dbReference type="SAM" id="MobiDB-lite"/>
    </source>
</evidence>
<reference evidence="10 11" key="1">
    <citation type="journal article" date="2019" name="Sci. Rep.">
        <title>Comparative genomics of chytrid fungi reveal insights into the obligate biotrophic and pathogenic lifestyle of Synchytrium endobioticum.</title>
        <authorList>
            <person name="van de Vossenberg B.T.L.H."/>
            <person name="Warris S."/>
            <person name="Nguyen H.D.T."/>
            <person name="van Gent-Pelzer M.P.E."/>
            <person name="Joly D.L."/>
            <person name="van de Geest H.C."/>
            <person name="Bonants P.J.M."/>
            <person name="Smith D.S."/>
            <person name="Levesque C.A."/>
            <person name="van der Lee T.A.J."/>
        </authorList>
    </citation>
    <scope>NUCLEOTIDE SEQUENCE [LARGE SCALE GENOMIC DNA]</scope>
    <source>
        <strain evidence="10 11">CBS 675.73</strain>
    </source>
</reference>
<keyword evidence="5" id="KW-0406">Ion transport</keyword>
<comment type="caution">
    <text evidence="10">The sequence shown here is derived from an EMBL/GenBank/DDBJ whole genome shotgun (WGS) entry which is preliminary data.</text>
</comment>
<dbReference type="SUPFAM" id="SSF51206">
    <property type="entry name" value="cAMP-binding domain-like"/>
    <property type="match status" value="1"/>
</dbReference>
<dbReference type="PANTHER" id="PTHR45689:SF5">
    <property type="entry name" value="I[[H]] CHANNEL, ISOFORM E"/>
    <property type="match status" value="1"/>
</dbReference>
<name>A0A507FP89_9FUNG</name>
<dbReference type="InterPro" id="IPR018490">
    <property type="entry name" value="cNMP-bd_dom_sf"/>
</dbReference>
<sequence>MPDTTGPLLTLLQELQNRVFAMESQLMIMKPITHQAILVLSQLSLNKSDQNMNEAPQMQEILAKFSKSASSLKGGLLQNVLEDATPERARSNTIHSHTVDLPDSNHLFLKTRPPPGRRLSATRFSAPVAAGLGTLQQMEEKEFPERDGELQTKSPLDQGKSAAGASRTSTGVCSTMKRSKSAGHTAGARAFSSTTEVAPAMPPLPAPEILRAPSLVVTEAKDLRQSSSVSIEVPMIFDAEHPSVVTAVQPRNNQSVKSLKNVSEKSDSTVESESISRPGVSTPVAFSSRRTSLFREASATLERQANKRISAFYENAFSAKYNQGGSLASLEISIPPVSEINSEKAEEEKAAQVVEQPPSTSMWITGLNPLSSISVNFEVFMAVLYLIPLEVGLQLRLHWGYSLMLSTIFTFDIAVEFATFRKNHPAMSVLDKPCLRDWQLYYLKTGFCLDLMSALPFEVLPVREQEFLWGLRLLRLYKLPRIFSTSPKFAAIRKTLESSLGIGKTFSGIFSLLFCLAIFLHLEACILFLAGRLNDFSNASIANVQFKDTFERYIWALFTATGNTFPLYYKPNSIIEQMIVIGFLLVGAGLYASIVGMISAFSMGFDASGRLYKQKMDELREYFRWKDINEITQRKIFKYYEIKYRGKFFEEEILFSDLNEPLRKEIALHNCKSIISKVNFLRRDMGDGRDDLFLGRIAMSLKTCYFVTGDIIISEGGVDSDMYFIMSGHVNVFVSGKNVTTLSEGSFFGDSALLRNNVCFSPPHNHHAEVALMGNLSRTSTVQAVSSCMLYRLSKRNFADILTEYPDMKEKVEIIFSKTLAKLRIAAGC</sequence>
<keyword evidence="2" id="KW-0813">Transport</keyword>
<dbReference type="PANTHER" id="PTHR45689">
    <property type="entry name" value="I[[H]] CHANNEL, ISOFORM E"/>
    <property type="match status" value="1"/>
</dbReference>
<keyword evidence="11" id="KW-1185">Reference proteome</keyword>
<evidence type="ECO:0000259" key="9">
    <source>
        <dbReference type="PROSITE" id="PS50042"/>
    </source>
</evidence>
<comment type="subcellular location">
    <subcellularLocation>
        <location evidence="1">Membrane</location>
        <topology evidence="1">Multi-pass membrane protein</topology>
    </subcellularLocation>
</comment>
<evidence type="ECO:0000313" key="10">
    <source>
        <dbReference type="EMBL" id="TPX77146.1"/>
    </source>
</evidence>
<feature type="compositionally biased region" description="Polar residues" evidence="7">
    <location>
        <begin position="250"/>
        <end position="261"/>
    </location>
</feature>
<feature type="transmembrane region" description="Helical" evidence="8">
    <location>
        <begin position="509"/>
        <end position="531"/>
    </location>
</feature>
<keyword evidence="6 8" id="KW-0472">Membrane</keyword>
<dbReference type="GO" id="GO:0098855">
    <property type="term" value="C:HCN channel complex"/>
    <property type="evidence" value="ECO:0007669"/>
    <property type="project" value="TreeGrafter"/>
</dbReference>
<keyword evidence="3 8" id="KW-0812">Transmembrane</keyword>
<feature type="domain" description="Cyclic nucleotide-binding" evidence="9">
    <location>
        <begin position="685"/>
        <end position="819"/>
    </location>
</feature>
<evidence type="ECO:0000313" key="11">
    <source>
        <dbReference type="Proteomes" id="UP000320333"/>
    </source>
</evidence>
<evidence type="ECO:0000256" key="6">
    <source>
        <dbReference type="ARBA" id="ARBA00023136"/>
    </source>
</evidence>
<dbReference type="Pfam" id="PF00027">
    <property type="entry name" value="cNMP_binding"/>
    <property type="match status" value="1"/>
</dbReference>
<dbReference type="CDD" id="cd00038">
    <property type="entry name" value="CAP_ED"/>
    <property type="match status" value="1"/>
</dbReference>
<dbReference type="STRING" id="246404.A0A507FP89"/>
<evidence type="ECO:0000256" key="1">
    <source>
        <dbReference type="ARBA" id="ARBA00004141"/>
    </source>
</evidence>
<feature type="region of interest" description="Disordered" evidence="7">
    <location>
        <begin position="141"/>
        <end position="188"/>
    </location>
</feature>
<dbReference type="InterPro" id="IPR005821">
    <property type="entry name" value="Ion_trans_dom"/>
</dbReference>
<accession>A0A507FP89</accession>
<dbReference type="EMBL" id="QEAP01000027">
    <property type="protein sequence ID" value="TPX77146.1"/>
    <property type="molecule type" value="Genomic_DNA"/>
</dbReference>
<dbReference type="SMART" id="SM00100">
    <property type="entry name" value="cNMP"/>
    <property type="match status" value="1"/>
</dbReference>
<dbReference type="InterPro" id="IPR014710">
    <property type="entry name" value="RmlC-like_jellyroll"/>
</dbReference>
<dbReference type="PROSITE" id="PS50042">
    <property type="entry name" value="CNMP_BINDING_3"/>
    <property type="match status" value="1"/>
</dbReference>
<dbReference type="InterPro" id="IPR051413">
    <property type="entry name" value="K/Na_HCN_channel"/>
</dbReference>
<dbReference type="Gene3D" id="2.60.120.10">
    <property type="entry name" value="Jelly Rolls"/>
    <property type="match status" value="1"/>
</dbReference>
<dbReference type="GO" id="GO:0035725">
    <property type="term" value="P:sodium ion transmembrane transport"/>
    <property type="evidence" value="ECO:0007669"/>
    <property type="project" value="TreeGrafter"/>
</dbReference>
<dbReference type="GO" id="GO:0003254">
    <property type="term" value="P:regulation of membrane depolarization"/>
    <property type="evidence" value="ECO:0007669"/>
    <property type="project" value="TreeGrafter"/>
</dbReference>
<evidence type="ECO:0000256" key="8">
    <source>
        <dbReference type="SAM" id="Phobius"/>
    </source>
</evidence>
<evidence type="ECO:0000256" key="4">
    <source>
        <dbReference type="ARBA" id="ARBA00022989"/>
    </source>
</evidence>
<dbReference type="SUPFAM" id="SSF81324">
    <property type="entry name" value="Voltage-gated potassium channels"/>
    <property type="match status" value="1"/>
</dbReference>
<dbReference type="Pfam" id="PF00520">
    <property type="entry name" value="Ion_trans"/>
    <property type="match status" value="1"/>
</dbReference>
<dbReference type="Proteomes" id="UP000320333">
    <property type="component" value="Unassembled WGS sequence"/>
</dbReference>